<name>A0A7J7YNT2_PIPKU</name>
<evidence type="ECO:0000313" key="2">
    <source>
        <dbReference type="EMBL" id="KAF6363160.1"/>
    </source>
</evidence>
<accession>A0A7J7YNT2</accession>
<keyword evidence="3" id="KW-1185">Reference proteome</keyword>
<dbReference type="AlphaFoldDB" id="A0A7J7YNT2"/>
<protein>
    <submittedName>
        <fullName evidence="2">Uncharacterized protein</fullName>
    </submittedName>
</protein>
<organism evidence="2 3">
    <name type="scientific">Pipistrellus kuhlii</name>
    <name type="common">Kuhl's pipistrelle</name>
    <dbReference type="NCBI Taxonomy" id="59472"/>
    <lineage>
        <taxon>Eukaryota</taxon>
        <taxon>Metazoa</taxon>
        <taxon>Chordata</taxon>
        <taxon>Craniata</taxon>
        <taxon>Vertebrata</taxon>
        <taxon>Euteleostomi</taxon>
        <taxon>Mammalia</taxon>
        <taxon>Eutheria</taxon>
        <taxon>Laurasiatheria</taxon>
        <taxon>Chiroptera</taxon>
        <taxon>Yangochiroptera</taxon>
        <taxon>Vespertilionidae</taxon>
        <taxon>Pipistrellus</taxon>
    </lineage>
</organism>
<dbReference type="Proteomes" id="UP000558488">
    <property type="component" value="Unassembled WGS sequence"/>
</dbReference>
<sequence>MGGGHCCQFHHFPEGTKAACLMAKVQLIPGSAWTPRGVSAAAARPDFHHPHRFLSVTHSYREGSKNAMHSSTPPRLRRPGWRLSGKLTCRESSPGPRSPRRLTAQALRDTRSSSRLLSLRTFCVPGAVPGPPPQSTQQDGYSHCARGKTEVQVIQPAQVTNQETQQDLGPSLPLKLMYLLSLSCLLRIQRPNTFVSLSGVIMRGRLAPSRTRGRRGPLLWDPQPWGSRRLDDRSHHLPEVTQHT</sequence>
<evidence type="ECO:0000256" key="1">
    <source>
        <dbReference type="SAM" id="MobiDB-lite"/>
    </source>
</evidence>
<comment type="caution">
    <text evidence="2">The sequence shown here is derived from an EMBL/GenBank/DDBJ whole genome shotgun (WGS) entry which is preliminary data.</text>
</comment>
<proteinExistence type="predicted"/>
<gene>
    <name evidence="2" type="ORF">mPipKuh1_010157</name>
</gene>
<dbReference type="EMBL" id="JACAGB010000005">
    <property type="protein sequence ID" value="KAF6363160.1"/>
    <property type="molecule type" value="Genomic_DNA"/>
</dbReference>
<feature type="compositionally biased region" description="Basic and acidic residues" evidence="1">
    <location>
        <begin position="228"/>
        <end position="238"/>
    </location>
</feature>
<feature type="region of interest" description="Disordered" evidence="1">
    <location>
        <begin position="209"/>
        <end position="244"/>
    </location>
</feature>
<reference evidence="2 3" key="1">
    <citation type="journal article" date="2020" name="Nature">
        <title>Six reference-quality genomes reveal evolution of bat adaptations.</title>
        <authorList>
            <person name="Jebb D."/>
            <person name="Huang Z."/>
            <person name="Pippel M."/>
            <person name="Hughes G.M."/>
            <person name="Lavrichenko K."/>
            <person name="Devanna P."/>
            <person name="Winkler S."/>
            <person name="Jermiin L.S."/>
            <person name="Skirmuntt E.C."/>
            <person name="Katzourakis A."/>
            <person name="Burkitt-Gray L."/>
            <person name="Ray D.A."/>
            <person name="Sullivan K.A.M."/>
            <person name="Roscito J.G."/>
            <person name="Kirilenko B.M."/>
            <person name="Davalos L.M."/>
            <person name="Corthals A.P."/>
            <person name="Power M.L."/>
            <person name="Jones G."/>
            <person name="Ransome R.D."/>
            <person name="Dechmann D.K.N."/>
            <person name="Locatelli A.G."/>
            <person name="Puechmaille S.J."/>
            <person name="Fedrigo O."/>
            <person name="Jarvis E.D."/>
            <person name="Hiller M."/>
            <person name="Vernes S.C."/>
            <person name="Myers E.W."/>
            <person name="Teeling E.C."/>
        </authorList>
    </citation>
    <scope>NUCLEOTIDE SEQUENCE [LARGE SCALE GENOMIC DNA]</scope>
    <source>
        <strain evidence="2">MPipKuh1</strain>
        <tissue evidence="2">Flight muscle</tissue>
    </source>
</reference>
<evidence type="ECO:0000313" key="3">
    <source>
        <dbReference type="Proteomes" id="UP000558488"/>
    </source>
</evidence>
<feature type="region of interest" description="Disordered" evidence="1">
    <location>
        <begin position="87"/>
        <end position="110"/>
    </location>
</feature>